<dbReference type="Proteomes" id="UP001374584">
    <property type="component" value="Unassembled WGS sequence"/>
</dbReference>
<protein>
    <submittedName>
        <fullName evidence="1">Uncharacterized protein</fullName>
    </submittedName>
</protein>
<sequence length="91" mass="10398">MKQRWRLYLGEIRTLKGLLLRRKGVFQDLHFSHFFHYHAHNLLSGDVTTLEKQIFASLSEGQFCRNGTTLYESGRMGEGEGNVIPSAQGKS</sequence>
<organism evidence="1 2">
    <name type="scientific">Phaseolus coccineus</name>
    <name type="common">Scarlet runner bean</name>
    <name type="synonym">Phaseolus multiflorus</name>
    <dbReference type="NCBI Taxonomy" id="3886"/>
    <lineage>
        <taxon>Eukaryota</taxon>
        <taxon>Viridiplantae</taxon>
        <taxon>Streptophyta</taxon>
        <taxon>Embryophyta</taxon>
        <taxon>Tracheophyta</taxon>
        <taxon>Spermatophyta</taxon>
        <taxon>Magnoliopsida</taxon>
        <taxon>eudicotyledons</taxon>
        <taxon>Gunneridae</taxon>
        <taxon>Pentapetalae</taxon>
        <taxon>rosids</taxon>
        <taxon>fabids</taxon>
        <taxon>Fabales</taxon>
        <taxon>Fabaceae</taxon>
        <taxon>Papilionoideae</taxon>
        <taxon>50 kb inversion clade</taxon>
        <taxon>NPAAA clade</taxon>
        <taxon>indigoferoid/millettioid clade</taxon>
        <taxon>Phaseoleae</taxon>
        <taxon>Phaseolus</taxon>
    </lineage>
</organism>
<evidence type="ECO:0000313" key="1">
    <source>
        <dbReference type="EMBL" id="KAK7334865.1"/>
    </source>
</evidence>
<dbReference type="AlphaFoldDB" id="A0AAN9QEL8"/>
<keyword evidence="2" id="KW-1185">Reference proteome</keyword>
<name>A0AAN9QEL8_PHACN</name>
<accession>A0AAN9QEL8</accession>
<proteinExistence type="predicted"/>
<evidence type="ECO:0000313" key="2">
    <source>
        <dbReference type="Proteomes" id="UP001374584"/>
    </source>
</evidence>
<reference evidence="1 2" key="1">
    <citation type="submission" date="2024-01" db="EMBL/GenBank/DDBJ databases">
        <title>The genomes of 5 underutilized Papilionoideae crops provide insights into root nodulation and disease resistanc.</title>
        <authorList>
            <person name="Jiang F."/>
        </authorList>
    </citation>
    <scope>NUCLEOTIDE SEQUENCE [LARGE SCALE GENOMIC DNA]</scope>
    <source>
        <strain evidence="1">JINMINGXINNONG_FW02</strain>
        <tissue evidence="1">Leaves</tissue>
    </source>
</reference>
<gene>
    <name evidence="1" type="ORF">VNO80_26631</name>
</gene>
<dbReference type="EMBL" id="JAYMYR010000010">
    <property type="protein sequence ID" value="KAK7334865.1"/>
    <property type="molecule type" value="Genomic_DNA"/>
</dbReference>
<comment type="caution">
    <text evidence="1">The sequence shown here is derived from an EMBL/GenBank/DDBJ whole genome shotgun (WGS) entry which is preliminary data.</text>
</comment>